<sequence length="223" mass="24852">MPATHPAITATHQAVPIPNLSAPAIEPTYPQVPHTKAATTNAASAGRLEVKIDLGLIGPPRKPLGRRRLGNHPPQQRISNRYRGRSRGGTTGRSDGRDGGREGGHGPERDSEHSDRGQRGNIPWNCGEGWPSSGRQIIDPCQDSGLSLRAGTFRLYRPPNRKFKRPLAELRRCVLLIAWAWPLWNSAPRLPAFCKQCSSKIRLLELMICRHKYFTPLRQLRAF</sequence>
<evidence type="ECO:0000313" key="2">
    <source>
        <dbReference type="EMBL" id="GAU97215.1"/>
    </source>
</evidence>
<reference evidence="2 3" key="1">
    <citation type="journal article" date="2016" name="Nat. Commun.">
        <title>Extremotolerant tardigrade genome and improved radiotolerance of human cultured cells by tardigrade-unique protein.</title>
        <authorList>
            <person name="Hashimoto T."/>
            <person name="Horikawa D.D."/>
            <person name="Saito Y."/>
            <person name="Kuwahara H."/>
            <person name="Kozuka-Hata H."/>
            <person name="Shin-I T."/>
            <person name="Minakuchi Y."/>
            <person name="Ohishi K."/>
            <person name="Motoyama A."/>
            <person name="Aizu T."/>
            <person name="Enomoto A."/>
            <person name="Kondo K."/>
            <person name="Tanaka S."/>
            <person name="Hara Y."/>
            <person name="Koshikawa S."/>
            <person name="Sagara H."/>
            <person name="Miura T."/>
            <person name="Yokobori S."/>
            <person name="Miyagawa K."/>
            <person name="Suzuki Y."/>
            <person name="Kubo T."/>
            <person name="Oyama M."/>
            <person name="Kohara Y."/>
            <person name="Fujiyama A."/>
            <person name="Arakawa K."/>
            <person name="Katayama T."/>
            <person name="Toyoda A."/>
            <person name="Kunieda T."/>
        </authorList>
    </citation>
    <scope>NUCLEOTIDE SEQUENCE [LARGE SCALE GENOMIC DNA]</scope>
    <source>
        <strain evidence="2 3">YOKOZUNA-1</strain>
    </source>
</reference>
<dbReference type="EMBL" id="BDGG01000004">
    <property type="protein sequence ID" value="GAU97215.1"/>
    <property type="molecule type" value="Genomic_DNA"/>
</dbReference>
<evidence type="ECO:0000256" key="1">
    <source>
        <dbReference type="SAM" id="MobiDB-lite"/>
    </source>
</evidence>
<feature type="region of interest" description="Disordered" evidence="1">
    <location>
        <begin position="54"/>
        <end position="125"/>
    </location>
</feature>
<protein>
    <submittedName>
        <fullName evidence="2">Uncharacterized protein</fullName>
    </submittedName>
</protein>
<dbReference type="Proteomes" id="UP000186922">
    <property type="component" value="Unassembled WGS sequence"/>
</dbReference>
<name>A0A1D1V8W0_RAMVA</name>
<gene>
    <name evidence="2" type="primary">RvY_08552</name>
    <name evidence="2" type="synonym">RvY_08552.1</name>
    <name evidence="2" type="ORF">RvY_08552-1</name>
</gene>
<keyword evidence="3" id="KW-1185">Reference proteome</keyword>
<proteinExistence type="predicted"/>
<dbReference type="AlphaFoldDB" id="A0A1D1V8W0"/>
<accession>A0A1D1V8W0</accession>
<feature type="compositionally biased region" description="Basic and acidic residues" evidence="1">
    <location>
        <begin position="94"/>
        <end position="118"/>
    </location>
</feature>
<organism evidence="2 3">
    <name type="scientific">Ramazzottius varieornatus</name>
    <name type="common">Water bear</name>
    <name type="synonym">Tardigrade</name>
    <dbReference type="NCBI Taxonomy" id="947166"/>
    <lineage>
        <taxon>Eukaryota</taxon>
        <taxon>Metazoa</taxon>
        <taxon>Ecdysozoa</taxon>
        <taxon>Tardigrada</taxon>
        <taxon>Eutardigrada</taxon>
        <taxon>Parachela</taxon>
        <taxon>Hypsibioidea</taxon>
        <taxon>Ramazzottiidae</taxon>
        <taxon>Ramazzottius</taxon>
    </lineage>
</organism>
<comment type="caution">
    <text evidence="2">The sequence shown here is derived from an EMBL/GenBank/DDBJ whole genome shotgun (WGS) entry which is preliminary data.</text>
</comment>
<evidence type="ECO:0000313" key="3">
    <source>
        <dbReference type="Proteomes" id="UP000186922"/>
    </source>
</evidence>